<feature type="region of interest" description="Disordered" evidence="7">
    <location>
        <begin position="453"/>
        <end position="476"/>
    </location>
</feature>
<comment type="function">
    <text evidence="6">Forms chloride channels.</text>
</comment>
<name>A0A0N5AFJ2_9BILA</name>
<feature type="transmembrane region" description="Helical" evidence="6">
    <location>
        <begin position="32"/>
        <end position="53"/>
    </location>
</feature>
<keyword evidence="3 6" id="KW-1133">Transmembrane helix</keyword>
<reference evidence="9" key="1">
    <citation type="submission" date="2017-02" db="UniProtKB">
        <authorList>
            <consortium name="WormBaseParasite"/>
        </authorList>
    </citation>
    <scope>IDENTIFICATION</scope>
</reference>
<feature type="transmembrane region" description="Helical" evidence="6">
    <location>
        <begin position="97"/>
        <end position="117"/>
    </location>
</feature>
<proteinExistence type="inferred from homology"/>
<evidence type="ECO:0000256" key="7">
    <source>
        <dbReference type="SAM" id="MobiDB-lite"/>
    </source>
</evidence>
<protein>
    <recommendedName>
        <fullName evidence="6">Bestrophin homolog</fullName>
    </recommendedName>
</protein>
<dbReference type="WBParaSite" id="SMUV_0000305001-mRNA-1">
    <property type="protein sequence ID" value="SMUV_0000305001-mRNA-1"/>
    <property type="gene ID" value="SMUV_0000305001"/>
</dbReference>
<keyword evidence="8" id="KW-1185">Reference proteome</keyword>
<dbReference type="AlphaFoldDB" id="A0A0N5AFJ2"/>
<accession>A0A0N5AFJ2</accession>
<feature type="transmembrane region" description="Helical" evidence="6">
    <location>
        <begin position="226"/>
        <end position="249"/>
    </location>
</feature>
<dbReference type="GO" id="GO:0005254">
    <property type="term" value="F:chloride channel activity"/>
    <property type="evidence" value="ECO:0007669"/>
    <property type="project" value="UniProtKB-KW"/>
</dbReference>
<evidence type="ECO:0000256" key="2">
    <source>
        <dbReference type="ARBA" id="ARBA00022692"/>
    </source>
</evidence>
<evidence type="ECO:0000256" key="1">
    <source>
        <dbReference type="ARBA" id="ARBA00004370"/>
    </source>
</evidence>
<sequence>MTVTYTYDVSNSNLKSFIKLIFRWRGSIWKSIAIELIVWCIAYTVISLVYRLALNEDQRLDFEKVCLFFERYGSLLPVTYLLGYFVQHVVTRWTEMIFRALGLIDNIALLISSYMSSNTKKAELIKRTIIRYLMVIQAMGFRIISPAMKRRFSTFDSLVDSGLLQKSEAEKLENVKFYIPCFWACSLLAKARAENFITSDCGVQQIVEYIMYFRKNSLVGVLYNHFALPICYLQVVYLCVRMFLILSLIGRQIITTESHSNHEPIDSYVPVMTIIQFIFLTGWCKVAESLLNPWGEDDDNFETNFIFDRNLRVGKTIVAGVTPEFPPLVKDSFWGEDDAEPLYSLETATETQNPCVGSAANFNVHAQKTLNWIPPIHIIKGFSHGILHGQRSHSKDFQNPATEATRRGRLYSLPGVICTERPITQTPKSIQASCPSLMDLNVELLDTGMHNAKDSADQNKHVRWRNSTDEGNKAGAKTIDDVKMALRKCSLNFNESTSDDDTKSLEAEDKTNSKPKQ</sequence>
<evidence type="ECO:0000313" key="9">
    <source>
        <dbReference type="WBParaSite" id="SMUV_0000305001-mRNA-1"/>
    </source>
</evidence>
<feature type="compositionally biased region" description="Basic and acidic residues" evidence="7">
    <location>
        <begin position="500"/>
        <end position="517"/>
    </location>
</feature>
<comment type="similarity">
    <text evidence="5 6">Belongs to the anion channel-forming bestrophin (TC 1.A.46) family. Calcium-sensitive chloride channel subfamily.</text>
</comment>
<dbReference type="GO" id="GO:0034707">
    <property type="term" value="C:chloride channel complex"/>
    <property type="evidence" value="ECO:0007669"/>
    <property type="project" value="UniProtKB-KW"/>
</dbReference>
<keyword evidence="6" id="KW-0407">Ion channel</keyword>
<dbReference type="InterPro" id="IPR000615">
    <property type="entry name" value="Bestrophin"/>
</dbReference>
<comment type="subcellular location">
    <subcellularLocation>
        <location evidence="6">Cell membrane</location>
        <topology evidence="6">Multi-pass membrane protein</topology>
    </subcellularLocation>
    <subcellularLocation>
        <location evidence="1">Membrane</location>
    </subcellularLocation>
</comment>
<feature type="region of interest" description="Disordered" evidence="7">
    <location>
        <begin position="492"/>
        <end position="517"/>
    </location>
</feature>
<dbReference type="PANTHER" id="PTHR10736:SF0">
    <property type="entry name" value="BESTROPHIN HOMOLOG"/>
    <property type="match status" value="1"/>
</dbReference>
<evidence type="ECO:0000313" key="8">
    <source>
        <dbReference type="Proteomes" id="UP000046393"/>
    </source>
</evidence>
<organism evidence="8 9">
    <name type="scientific">Syphacia muris</name>
    <dbReference type="NCBI Taxonomy" id="451379"/>
    <lineage>
        <taxon>Eukaryota</taxon>
        <taxon>Metazoa</taxon>
        <taxon>Ecdysozoa</taxon>
        <taxon>Nematoda</taxon>
        <taxon>Chromadorea</taxon>
        <taxon>Rhabditida</taxon>
        <taxon>Spirurina</taxon>
        <taxon>Oxyuridomorpha</taxon>
        <taxon>Oxyuroidea</taxon>
        <taxon>Oxyuridae</taxon>
        <taxon>Syphacia</taxon>
    </lineage>
</organism>
<keyword evidence="6" id="KW-0868">Chloride</keyword>
<keyword evidence="6" id="KW-1003">Cell membrane</keyword>
<keyword evidence="6" id="KW-0406">Ion transport</keyword>
<dbReference type="Proteomes" id="UP000046393">
    <property type="component" value="Unplaced"/>
</dbReference>
<feature type="transmembrane region" description="Helical" evidence="6">
    <location>
        <begin position="65"/>
        <end position="85"/>
    </location>
</feature>
<evidence type="ECO:0000256" key="6">
    <source>
        <dbReference type="RuleBase" id="RU363126"/>
    </source>
</evidence>
<dbReference type="PANTHER" id="PTHR10736">
    <property type="entry name" value="BESTROPHIN"/>
    <property type="match status" value="1"/>
</dbReference>
<dbReference type="InterPro" id="IPR021134">
    <property type="entry name" value="Bestrophin-like"/>
</dbReference>
<keyword evidence="6" id="KW-0813">Transport</keyword>
<evidence type="ECO:0000256" key="5">
    <source>
        <dbReference type="ARBA" id="ARBA00034769"/>
    </source>
</evidence>
<keyword evidence="4 6" id="KW-0472">Membrane</keyword>
<keyword evidence="2 6" id="KW-0812">Transmembrane</keyword>
<dbReference type="GO" id="GO:0005886">
    <property type="term" value="C:plasma membrane"/>
    <property type="evidence" value="ECO:0007669"/>
    <property type="project" value="UniProtKB-SubCell"/>
</dbReference>
<keyword evidence="6" id="KW-0869">Chloride channel</keyword>
<evidence type="ECO:0000256" key="3">
    <source>
        <dbReference type="ARBA" id="ARBA00022989"/>
    </source>
</evidence>
<dbReference type="Pfam" id="PF01062">
    <property type="entry name" value="Bestrophin"/>
    <property type="match status" value="1"/>
</dbReference>
<evidence type="ECO:0000256" key="4">
    <source>
        <dbReference type="ARBA" id="ARBA00023136"/>
    </source>
</evidence>